<evidence type="ECO:0000313" key="2">
    <source>
        <dbReference type="EMBL" id="GAA0141075.1"/>
    </source>
</evidence>
<feature type="compositionally biased region" description="Basic and acidic residues" evidence="1">
    <location>
        <begin position="161"/>
        <end position="170"/>
    </location>
</feature>
<keyword evidence="3" id="KW-1185">Reference proteome</keyword>
<feature type="region of interest" description="Disordered" evidence="1">
    <location>
        <begin position="210"/>
        <end position="352"/>
    </location>
</feature>
<evidence type="ECO:0000256" key="1">
    <source>
        <dbReference type="SAM" id="MobiDB-lite"/>
    </source>
</evidence>
<feature type="compositionally biased region" description="Basic and acidic residues" evidence="1">
    <location>
        <begin position="78"/>
        <end position="88"/>
    </location>
</feature>
<comment type="caution">
    <text evidence="2">The sequence shown here is derived from an EMBL/GenBank/DDBJ whole genome shotgun (WGS) entry which is preliminary data.</text>
</comment>
<accession>A0AAV3NP01</accession>
<feature type="compositionally biased region" description="Basic and acidic residues" evidence="1">
    <location>
        <begin position="297"/>
        <end position="310"/>
    </location>
</feature>
<feature type="compositionally biased region" description="Basic residues" evidence="1">
    <location>
        <begin position="311"/>
        <end position="321"/>
    </location>
</feature>
<organism evidence="2 3">
    <name type="scientific">Lithospermum erythrorhizon</name>
    <name type="common">Purple gromwell</name>
    <name type="synonym">Lithospermum officinale var. erythrorhizon</name>
    <dbReference type="NCBI Taxonomy" id="34254"/>
    <lineage>
        <taxon>Eukaryota</taxon>
        <taxon>Viridiplantae</taxon>
        <taxon>Streptophyta</taxon>
        <taxon>Embryophyta</taxon>
        <taxon>Tracheophyta</taxon>
        <taxon>Spermatophyta</taxon>
        <taxon>Magnoliopsida</taxon>
        <taxon>eudicotyledons</taxon>
        <taxon>Gunneridae</taxon>
        <taxon>Pentapetalae</taxon>
        <taxon>asterids</taxon>
        <taxon>lamiids</taxon>
        <taxon>Boraginales</taxon>
        <taxon>Boraginaceae</taxon>
        <taxon>Boraginoideae</taxon>
        <taxon>Lithospermeae</taxon>
        <taxon>Lithospermum</taxon>
    </lineage>
</organism>
<gene>
    <name evidence="2" type="ORF">LIER_02301</name>
</gene>
<evidence type="ECO:0000313" key="3">
    <source>
        <dbReference type="Proteomes" id="UP001454036"/>
    </source>
</evidence>
<proteinExistence type="predicted"/>
<sequence length="483" mass="52667">MVEVDAQNPKKKKKLRKGKGEGSKAPVSTKERGYEDVVLNPTPLRSIPPTADITQEKDADVGGDGSRGEIHTDEDDIREPIVKERVRDSSCANATDLSEHTATPSATDSIGKTVEPSNIYVSSGVDNPDGITVDVSSVNDIVTDASKQESVENFGKAVDPSVKDTVDGLKENAPIEGYEARPTVIDTSNDTEKDENVTPSVRDIAMEDAKVVASMDVPSVDGTSNVTEGREDVTPNVADNGVGAGNLSEEGAKPIVGEGVVDTLNTEEVKIPEATDQEMKKSKKRKHKKGTDEGEASEPKKRLSKEERAAKRARRAERKAKKTTEKTTEDDVQEVGEEQRNPKNVAAVSTENVALNSEDEEAKWKFVASRRIAAERMLFEVTKKNADIMGILEDVGVRPTVESVGPYFPKLVREFIYNMTDDIDEPESAHFQKVTLRNRTVEFYPSIINAYYGIIEAQQPNILTATGEEAPSPGFITIILNLL</sequence>
<dbReference type="Proteomes" id="UP001454036">
    <property type="component" value="Unassembled WGS sequence"/>
</dbReference>
<reference evidence="2 3" key="1">
    <citation type="submission" date="2024-01" db="EMBL/GenBank/DDBJ databases">
        <title>The complete chloroplast genome sequence of Lithospermum erythrorhizon: insights into the phylogenetic relationship among Boraginaceae species and the maternal lineages of purple gromwells.</title>
        <authorList>
            <person name="Okada T."/>
            <person name="Watanabe K."/>
        </authorList>
    </citation>
    <scope>NUCLEOTIDE SEQUENCE [LARGE SCALE GENOMIC DNA]</scope>
</reference>
<feature type="region of interest" description="Disordered" evidence="1">
    <location>
        <begin position="148"/>
        <end position="198"/>
    </location>
</feature>
<feature type="compositionally biased region" description="Basic and acidic residues" evidence="1">
    <location>
        <begin position="267"/>
        <end position="280"/>
    </location>
</feature>
<feature type="region of interest" description="Disordered" evidence="1">
    <location>
        <begin position="1"/>
        <end position="112"/>
    </location>
</feature>
<feature type="compositionally biased region" description="Polar residues" evidence="1">
    <location>
        <begin position="90"/>
        <end position="112"/>
    </location>
</feature>
<feature type="compositionally biased region" description="Basic and acidic residues" evidence="1">
    <location>
        <begin position="54"/>
        <end position="71"/>
    </location>
</feature>
<dbReference type="EMBL" id="BAABME010000247">
    <property type="protein sequence ID" value="GAA0141075.1"/>
    <property type="molecule type" value="Genomic_DNA"/>
</dbReference>
<name>A0AAV3NP01_LITER</name>
<dbReference type="AlphaFoldDB" id="A0AAV3NP01"/>
<protein>
    <submittedName>
        <fullName evidence="2">Uncharacterized protein</fullName>
    </submittedName>
</protein>